<evidence type="ECO:0000313" key="2">
    <source>
        <dbReference type="Proteomes" id="UP000292118"/>
    </source>
</evidence>
<keyword evidence="2" id="KW-1185">Reference proteome</keyword>
<evidence type="ECO:0008006" key="3">
    <source>
        <dbReference type="Google" id="ProtNLM"/>
    </source>
</evidence>
<sequence>MTSPEALHAALVARLRTIASLQVFEFQVPDKPAADGQGRVYPYAIVWPGAGTPGAESSITGAAGERWAATVNVAAGDPAWVLPATRLVRATLSMVELAPGVTLTEVPLGAVITKDPDTTPLRWFLPTQWAALTP</sequence>
<dbReference type="RefSeq" id="WP_129187502.1">
    <property type="nucleotide sequence ID" value="NZ_CP035493.1"/>
</dbReference>
<dbReference type="AlphaFoldDB" id="A0A4P6F6N6"/>
<reference evidence="1 2" key="1">
    <citation type="submission" date="2019-01" db="EMBL/GenBank/DDBJ databases">
        <title>Genome sequencing of strain FW10M-9.</title>
        <authorList>
            <person name="Heo J."/>
            <person name="Kim S.-J."/>
            <person name="Kim J.-S."/>
            <person name="Hong S.-B."/>
            <person name="Kwon S.-W."/>
        </authorList>
    </citation>
    <scope>NUCLEOTIDE SEQUENCE [LARGE SCALE GENOMIC DNA]</scope>
    <source>
        <strain evidence="1 2">FW10M-9</strain>
    </source>
</reference>
<dbReference type="OrthoDB" id="5145003at2"/>
<gene>
    <name evidence="1" type="ORF">ET471_08060</name>
</gene>
<proteinExistence type="predicted"/>
<name>A0A4P6F6N6_9MICO</name>
<dbReference type="EMBL" id="CP035493">
    <property type="protein sequence ID" value="QAY69989.1"/>
    <property type="molecule type" value="Genomic_DNA"/>
</dbReference>
<organism evidence="1 2">
    <name type="scientific">Xylanimonas protaetiae</name>
    <dbReference type="NCBI Taxonomy" id="2509457"/>
    <lineage>
        <taxon>Bacteria</taxon>
        <taxon>Bacillati</taxon>
        <taxon>Actinomycetota</taxon>
        <taxon>Actinomycetes</taxon>
        <taxon>Micrococcales</taxon>
        <taxon>Promicromonosporaceae</taxon>
        <taxon>Xylanimonas</taxon>
    </lineage>
</organism>
<accession>A0A4P6F6N6</accession>
<dbReference type="Proteomes" id="UP000292118">
    <property type="component" value="Chromosome"/>
</dbReference>
<evidence type="ECO:0000313" key="1">
    <source>
        <dbReference type="EMBL" id="QAY69989.1"/>
    </source>
</evidence>
<dbReference type="KEGG" id="xya:ET471_08060"/>
<protein>
    <recommendedName>
        <fullName evidence="3">DUF3168 domain-containing protein</fullName>
    </recommendedName>
</protein>